<reference evidence="2 3" key="1">
    <citation type="journal article" date="2015" name="Genome Announc.">
        <title>Expanding the biotechnology potential of lactobacilli through comparative genomics of 213 strains and associated genera.</title>
        <authorList>
            <person name="Sun Z."/>
            <person name="Harris H.M."/>
            <person name="McCann A."/>
            <person name="Guo C."/>
            <person name="Argimon S."/>
            <person name="Zhang W."/>
            <person name="Yang X."/>
            <person name="Jeffery I.B."/>
            <person name="Cooney J.C."/>
            <person name="Kagawa T.F."/>
            <person name="Liu W."/>
            <person name="Song Y."/>
            <person name="Salvetti E."/>
            <person name="Wrobel A."/>
            <person name="Rasinkangas P."/>
            <person name="Parkhill J."/>
            <person name="Rea M.C."/>
            <person name="O'Sullivan O."/>
            <person name="Ritari J."/>
            <person name="Douillard F.P."/>
            <person name="Paul Ross R."/>
            <person name="Yang R."/>
            <person name="Briner A.E."/>
            <person name="Felis G.E."/>
            <person name="de Vos W.M."/>
            <person name="Barrangou R."/>
            <person name="Klaenhammer T.R."/>
            <person name="Caufield P.W."/>
            <person name="Cui Y."/>
            <person name="Zhang H."/>
            <person name="O'Toole P.W."/>
        </authorList>
    </citation>
    <scope>NUCLEOTIDE SEQUENCE [LARGE SCALE GENOMIC DNA]</scope>
    <source>
        <strain evidence="2 3">DSM 20410</strain>
    </source>
</reference>
<keyword evidence="3" id="KW-1185">Reference proteome</keyword>
<dbReference type="AlphaFoldDB" id="A0A0R2H3E7"/>
<evidence type="ECO:0000313" key="3">
    <source>
        <dbReference type="Proteomes" id="UP000051992"/>
    </source>
</evidence>
<comment type="caution">
    <text evidence="2">The sequence shown here is derived from an EMBL/GenBank/DDBJ whole genome shotgun (WGS) entry which is preliminary data.</text>
</comment>
<dbReference type="RefSeq" id="WP_057743697.1">
    <property type="nucleotide sequence ID" value="NZ_BJLU01000001.1"/>
</dbReference>
<dbReference type="EMBL" id="JQBM01000001">
    <property type="protein sequence ID" value="KRN46907.1"/>
    <property type="molecule type" value="Genomic_DNA"/>
</dbReference>
<dbReference type="GO" id="GO:0044877">
    <property type="term" value="F:protein-containing complex binding"/>
    <property type="evidence" value="ECO:0007669"/>
    <property type="project" value="TreeGrafter"/>
</dbReference>
<dbReference type="PATRIC" id="fig|1629.5.peg.174"/>
<dbReference type="PANTHER" id="PTHR12126">
    <property type="entry name" value="NADH-UBIQUINONE OXIDOREDUCTASE 39 KDA SUBUNIT-RELATED"/>
    <property type="match status" value="1"/>
</dbReference>
<evidence type="ECO:0000313" key="2">
    <source>
        <dbReference type="EMBL" id="KRN46907.1"/>
    </source>
</evidence>
<protein>
    <submittedName>
        <fullName evidence="2">NADH dehydrogenase</fullName>
    </submittedName>
</protein>
<dbReference type="Gene3D" id="3.40.50.720">
    <property type="entry name" value="NAD(P)-binding Rossmann-like Domain"/>
    <property type="match status" value="1"/>
</dbReference>
<dbReference type="Pfam" id="PF01370">
    <property type="entry name" value="Epimerase"/>
    <property type="match status" value="1"/>
</dbReference>
<sequence length="205" mass="22661">MTHIVVLGGTGFVGSGILQELSKNSAYTLTSISKTGGDPQKHLAGVHYEAANLTKKGAWQTEIAKADWVIDCVGILRPSRKKKTSYEQNSLLPALQAIDAIKDSKTSFLFINANAAPIPEYMAFKHAVADYADQQLDSRAHNVYPGLVYGPERKNTYWLGRTLNFLINQCHLTILKQYRPVTQGDLASAVDQVLKHENTPLTHRI</sequence>
<dbReference type="Proteomes" id="UP000051992">
    <property type="component" value="Unassembled WGS sequence"/>
</dbReference>
<dbReference type="SUPFAM" id="SSF51735">
    <property type="entry name" value="NAD(P)-binding Rossmann-fold domains"/>
    <property type="match status" value="1"/>
</dbReference>
<organism evidence="2 3">
    <name type="scientific">Weissella viridescens</name>
    <name type="common">Lactobacillus viridescens</name>
    <dbReference type="NCBI Taxonomy" id="1629"/>
    <lineage>
        <taxon>Bacteria</taxon>
        <taxon>Bacillati</taxon>
        <taxon>Bacillota</taxon>
        <taxon>Bacilli</taxon>
        <taxon>Lactobacillales</taxon>
        <taxon>Lactobacillaceae</taxon>
        <taxon>Weissella</taxon>
    </lineage>
</organism>
<dbReference type="InterPro" id="IPR001509">
    <property type="entry name" value="Epimerase_deHydtase"/>
</dbReference>
<evidence type="ECO:0000259" key="1">
    <source>
        <dbReference type="Pfam" id="PF01370"/>
    </source>
</evidence>
<name>A0A0R2H3E7_WEIVI</name>
<dbReference type="OrthoDB" id="2216847at2"/>
<feature type="domain" description="NAD-dependent epimerase/dehydratase" evidence="1">
    <location>
        <begin position="4"/>
        <end position="113"/>
    </location>
</feature>
<dbReference type="PANTHER" id="PTHR12126:SF11">
    <property type="entry name" value="NADH DEHYDROGENASE [UBIQUINONE] 1 ALPHA SUBCOMPLEX SUBUNIT 9, MITOCHONDRIAL"/>
    <property type="match status" value="1"/>
</dbReference>
<gene>
    <name evidence="2" type="ORF">IV50_GL000171</name>
</gene>
<dbReference type="InterPro" id="IPR051207">
    <property type="entry name" value="ComplexI_NDUFA9_subunit"/>
</dbReference>
<dbReference type="InterPro" id="IPR036291">
    <property type="entry name" value="NAD(P)-bd_dom_sf"/>
</dbReference>
<accession>A0A0R2H3E7</accession>
<proteinExistence type="predicted"/>